<reference evidence="4" key="1">
    <citation type="submission" date="2021-03" db="EMBL/GenBank/DDBJ databases">
        <authorList>
            <person name="Bekaert M."/>
        </authorList>
    </citation>
    <scope>NUCLEOTIDE SEQUENCE</scope>
</reference>
<dbReference type="OrthoDB" id="6270329at2759"/>
<dbReference type="Proteomes" id="UP000683360">
    <property type="component" value="Unassembled WGS sequence"/>
</dbReference>
<organism evidence="4 5">
    <name type="scientific">Mytilus edulis</name>
    <name type="common">Blue mussel</name>
    <dbReference type="NCBI Taxonomy" id="6550"/>
    <lineage>
        <taxon>Eukaryota</taxon>
        <taxon>Metazoa</taxon>
        <taxon>Spiralia</taxon>
        <taxon>Lophotrochozoa</taxon>
        <taxon>Mollusca</taxon>
        <taxon>Bivalvia</taxon>
        <taxon>Autobranchia</taxon>
        <taxon>Pteriomorphia</taxon>
        <taxon>Mytilida</taxon>
        <taxon>Mytiloidea</taxon>
        <taxon>Mytilidae</taxon>
        <taxon>Mytilinae</taxon>
        <taxon>Mytilus</taxon>
    </lineage>
</organism>
<proteinExistence type="predicted"/>
<keyword evidence="3" id="KW-0862">Zinc</keyword>
<evidence type="ECO:0000313" key="5">
    <source>
        <dbReference type="Proteomes" id="UP000683360"/>
    </source>
</evidence>
<evidence type="ECO:0000256" key="3">
    <source>
        <dbReference type="ARBA" id="ARBA00022833"/>
    </source>
</evidence>
<name>A0A8S3T5L7_MYTED</name>
<evidence type="ECO:0000313" key="4">
    <source>
        <dbReference type="EMBL" id="CAG2225730.1"/>
    </source>
</evidence>
<comment type="caution">
    <text evidence="4">The sequence shown here is derived from an EMBL/GenBank/DDBJ whole genome shotgun (WGS) entry which is preliminary data.</text>
</comment>
<dbReference type="AlphaFoldDB" id="A0A8S3T5L7"/>
<sequence>MQDVSSQCKDHKKKYELYCSVHACPCCVHCIIDKHAKCQDLKPLSDILKQVKSSASVELFEKDLKDMKENLDNAVQYLKSRISTSNIKKTKAVEEIRSMKKSIVDYLNKLEQQIIADLGHEHKKLISNMDTIVQQLEKRASQIGKMQGDFLKMTQYATELQMYFGLKEIETTTSEAAKYIETLESGNHFDDKNLEINISSHLRSILENVESFGDININTTVSTLRLKTGRKDQAQHLISNIPGIEQIKPTLLRRLIIQEEFMFLGSETCLILSDGKFIILDYKGAQLLLFDNDGLLIRKVVTFTDLPWNAAFVEKNILAVTLGQKRDSTGRYRKEQNYSNN</sequence>
<dbReference type="GO" id="GO:0008270">
    <property type="term" value="F:zinc ion binding"/>
    <property type="evidence" value="ECO:0007669"/>
    <property type="project" value="UniProtKB-KW"/>
</dbReference>
<evidence type="ECO:0000256" key="1">
    <source>
        <dbReference type="ARBA" id="ARBA00022723"/>
    </source>
</evidence>
<dbReference type="PANTHER" id="PTHR25465">
    <property type="entry name" value="B-BOX DOMAIN CONTAINING"/>
    <property type="match status" value="1"/>
</dbReference>
<evidence type="ECO:0008006" key="6">
    <source>
        <dbReference type="Google" id="ProtNLM"/>
    </source>
</evidence>
<dbReference type="CDD" id="cd19776">
    <property type="entry name" value="Bbox2_TRIM25_C-IV"/>
    <property type="match status" value="1"/>
</dbReference>
<dbReference type="InterPro" id="IPR051051">
    <property type="entry name" value="E3_ubiq-ligase_TRIM/RNF"/>
</dbReference>
<keyword evidence="2" id="KW-0863">Zinc-finger</keyword>
<evidence type="ECO:0000256" key="2">
    <source>
        <dbReference type="ARBA" id="ARBA00022771"/>
    </source>
</evidence>
<dbReference type="SUPFAM" id="SSF57845">
    <property type="entry name" value="B-box zinc-binding domain"/>
    <property type="match status" value="1"/>
</dbReference>
<keyword evidence="1" id="KW-0479">Metal-binding</keyword>
<dbReference type="PANTHER" id="PTHR25465:SF41">
    <property type="entry name" value="E3 UBIQUITIN-PROTEIN LIGASE RNF135"/>
    <property type="match status" value="1"/>
</dbReference>
<protein>
    <recommendedName>
        <fullName evidence="6">B box-type domain-containing protein</fullName>
    </recommendedName>
</protein>
<keyword evidence="5" id="KW-1185">Reference proteome</keyword>
<gene>
    <name evidence="4" type="ORF">MEDL_38834</name>
</gene>
<accession>A0A8S3T5L7</accession>
<dbReference type="EMBL" id="CAJPWZ010001856">
    <property type="protein sequence ID" value="CAG2225730.1"/>
    <property type="molecule type" value="Genomic_DNA"/>
</dbReference>